<dbReference type="Pfam" id="PF09084">
    <property type="entry name" value="NMT1"/>
    <property type="match status" value="1"/>
</dbReference>
<evidence type="ECO:0000313" key="3">
    <source>
        <dbReference type="Proteomes" id="UP000298179"/>
    </source>
</evidence>
<dbReference type="EMBL" id="SOZD01000004">
    <property type="protein sequence ID" value="TFF22160.1"/>
    <property type="molecule type" value="Genomic_DNA"/>
</dbReference>
<dbReference type="SUPFAM" id="SSF53850">
    <property type="entry name" value="Periplasmic binding protein-like II"/>
    <property type="match status" value="1"/>
</dbReference>
<sequence>MLPMRAYAVGPEPKPLDQPVELTVGYQKVGHLAPITLISDELDKLGVKLKTVEFARYADARTALLSGSLDMATVGPADLAIALSQGATNVVGIMGVGSSKKYVIGRKGVKLDSWDDLKGKTVAIAPGSAVWFQFAATLIEAGVPYDSFKAVNIQGGGANFDQALKKGEVDAIVTWEPFESVPVIEGYGFFAKNLEYSQSKAVGAELGMLVATKDAVENKRDAVERFVWAYLDAQEKLAKDPEAFAAAYAKLTGLAPDVAKEAAKPITLGSVVTPEQIENQAKAFADLGVIQKDVSGDIAEHWDASLVDEAEGK</sequence>
<name>A0A4Y8RJ53_9HYPH</name>
<dbReference type="PANTHER" id="PTHR30024">
    <property type="entry name" value="ALIPHATIC SULFONATES-BINDING PROTEIN-RELATED"/>
    <property type="match status" value="1"/>
</dbReference>
<organism evidence="2 3">
    <name type="scientific">Jiella endophytica</name>
    <dbReference type="NCBI Taxonomy" id="2558362"/>
    <lineage>
        <taxon>Bacteria</taxon>
        <taxon>Pseudomonadati</taxon>
        <taxon>Pseudomonadota</taxon>
        <taxon>Alphaproteobacteria</taxon>
        <taxon>Hyphomicrobiales</taxon>
        <taxon>Aurantimonadaceae</taxon>
        <taxon>Jiella</taxon>
    </lineage>
</organism>
<dbReference type="PANTHER" id="PTHR30024:SF42">
    <property type="entry name" value="ALIPHATIC SULFONATES-BINDING PROTEIN-RELATED"/>
    <property type="match status" value="1"/>
</dbReference>
<dbReference type="Proteomes" id="UP000298179">
    <property type="component" value="Unassembled WGS sequence"/>
</dbReference>
<dbReference type="AlphaFoldDB" id="A0A4Y8RJ53"/>
<reference evidence="2 3" key="1">
    <citation type="submission" date="2019-03" db="EMBL/GenBank/DDBJ databases">
        <title>Jiella endophytica sp. nov., a novel endophytic bacterium isolated from root of Ficus microcarpa Linn. f.</title>
        <authorList>
            <person name="Tuo L."/>
        </authorList>
    </citation>
    <scope>NUCLEOTIDE SEQUENCE [LARGE SCALE GENOMIC DNA]</scope>
    <source>
        <strain evidence="2 3">CBS5Q-3</strain>
    </source>
</reference>
<dbReference type="Gene3D" id="3.40.190.10">
    <property type="entry name" value="Periplasmic binding protein-like II"/>
    <property type="match status" value="2"/>
</dbReference>
<accession>A0A4Y8RJ53</accession>
<proteinExistence type="predicted"/>
<protein>
    <submittedName>
        <fullName evidence="2">ABC transporter substrate-binding protein</fullName>
    </submittedName>
</protein>
<evidence type="ECO:0000313" key="2">
    <source>
        <dbReference type="EMBL" id="TFF22160.1"/>
    </source>
</evidence>
<keyword evidence="3" id="KW-1185">Reference proteome</keyword>
<gene>
    <name evidence="2" type="ORF">E3C22_15460</name>
</gene>
<dbReference type="OrthoDB" id="7374754at2"/>
<comment type="caution">
    <text evidence="2">The sequence shown here is derived from an EMBL/GenBank/DDBJ whole genome shotgun (WGS) entry which is preliminary data.</text>
</comment>
<dbReference type="InterPro" id="IPR015168">
    <property type="entry name" value="SsuA/THI5"/>
</dbReference>
<feature type="domain" description="SsuA/THI5-like" evidence="1">
    <location>
        <begin position="46"/>
        <end position="243"/>
    </location>
</feature>
<evidence type="ECO:0000259" key="1">
    <source>
        <dbReference type="Pfam" id="PF09084"/>
    </source>
</evidence>